<evidence type="ECO:0000313" key="2">
    <source>
        <dbReference type="Proteomes" id="UP000324222"/>
    </source>
</evidence>
<protein>
    <submittedName>
        <fullName evidence="1">Uncharacterized protein</fullName>
    </submittedName>
</protein>
<name>A0A5B7IED6_PORTR</name>
<organism evidence="1 2">
    <name type="scientific">Portunus trituberculatus</name>
    <name type="common">Swimming crab</name>
    <name type="synonym">Neptunus trituberculatus</name>
    <dbReference type="NCBI Taxonomy" id="210409"/>
    <lineage>
        <taxon>Eukaryota</taxon>
        <taxon>Metazoa</taxon>
        <taxon>Ecdysozoa</taxon>
        <taxon>Arthropoda</taxon>
        <taxon>Crustacea</taxon>
        <taxon>Multicrustacea</taxon>
        <taxon>Malacostraca</taxon>
        <taxon>Eumalacostraca</taxon>
        <taxon>Eucarida</taxon>
        <taxon>Decapoda</taxon>
        <taxon>Pleocyemata</taxon>
        <taxon>Brachyura</taxon>
        <taxon>Eubrachyura</taxon>
        <taxon>Portunoidea</taxon>
        <taxon>Portunidae</taxon>
        <taxon>Portuninae</taxon>
        <taxon>Portunus</taxon>
    </lineage>
</organism>
<dbReference type="Proteomes" id="UP000324222">
    <property type="component" value="Unassembled WGS sequence"/>
</dbReference>
<gene>
    <name evidence="1" type="ORF">E2C01_076905</name>
</gene>
<dbReference type="AlphaFoldDB" id="A0A5B7IED6"/>
<evidence type="ECO:0000313" key="1">
    <source>
        <dbReference type="EMBL" id="MPC82252.1"/>
    </source>
</evidence>
<comment type="caution">
    <text evidence="1">The sequence shown here is derived from an EMBL/GenBank/DDBJ whole genome shotgun (WGS) entry which is preliminary data.</text>
</comment>
<accession>A0A5B7IED6</accession>
<sequence>MSVALRTFMPCHGRVSAAQPTRSALRRTLPTLLSHATRLILNSDEDIRSVFSMADKNDGNDTDNNNQQQ</sequence>
<dbReference type="EMBL" id="VSRR010059221">
    <property type="protein sequence ID" value="MPC82252.1"/>
    <property type="molecule type" value="Genomic_DNA"/>
</dbReference>
<proteinExistence type="predicted"/>
<keyword evidence="2" id="KW-1185">Reference proteome</keyword>
<reference evidence="1 2" key="1">
    <citation type="submission" date="2019-05" db="EMBL/GenBank/DDBJ databases">
        <title>Another draft genome of Portunus trituberculatus and its Hox gene families provides insights of decapod evolution.</title>
        <authorList>
            <person name="Jeong J.-H."/>
            <person name="Song I."/>
            <person name="Kim S."/>
            <person name="Choi T."/>
            <person name="Kim D."/>
            <person name="Ryu S."/>
            <person name="Kim W."/>
        </authorList>
    </citation>
    <scope>NUCLEOTIDE SEQUENCE [LARGE SCALE GENOMIC DNA]</scope>
    <source>
        <tissue evidence="1">Muscle</tissue>
    </source>
</reference>